<feature type="chain" id="PRO_5026653154" description="DUF3108 domain-containing protein" evidence="1">
    <location>
        <begin position="21"/>
        <end position="231"/>
    </location>
</feature>
<feature type="domain" description="DUF3108" evidence="2">
    <location>
        <begin position="30"/>
        <end position="227"/>
    </location>
</feature>
<evidence type="ECO:0000313" key="3">
    <source>
        <dbReference type="EMBL" id="NER15875.1"/>
    </source>
</evidence>
<reference evidence="3 4" key="1">
    <citation type="submission" date="2020-01" db="EMBL/GenBank/DDBJ databases">
        <title>Spongiivirga citrea KCTC 32990T.</title>
        <authorList>
            <person name="Wang G."/>
        </authorList>
    </citation>
    <scope>NUCLEOTIDE SEQUENCE [LARGE SCALE GENOMIC DNA]</scope>
    <source>
        <strain evidence="3 4">KCTC 32990</strain>
    </source>
</reference>
<proteinExistence type="predicted"/>
<evidence type="ECO:0000256" key="1">
    <source>
        <dbReference type="SAM" id="SignalP"/>
    </source>
</evidence>
<accession>A0A6M0CDJ5</accession>
<dbReference type="EMBL" id="JAABOQ010000001">
    <property type="protein sequence ID" value="NER15875.1"/>
    <property type="molecule type" value="Genomic_DNA"/>
</dbReference>
<gene>
    <name evidence="3" type="ORF">GWK10_01570</name>
</gene>
<organism evidence="3 4">
    <name type="scientific">Spongiivirga citrea</name>
    <dbReference type="NCBI Taxonomy" id="1481457"/>
    <lineage>
        <taxon>Bacteria</taxon>
        <taxon>Pseudomonadati</taxon>
        <taxon>Bacteroidota</taxon>
        <taxon>Flavobacteriia</taxon>
        <taxon>Flavobacteriales</taxon>
        <taxon>Flavobacteriaceae</taxon>
        <taxon>Spongiivirga</taxon>
    </lineage>
</organism>
<dbReference type="RefSeq" id="WP_164029140.1">
    <property type="nucleotide sequence ID" value="NZ_JAABOQ010000001.1"/>
</dbReference>
<feature type="signal peptide" evidence="1">
    <location>
        <begin position="1"/>
        <end position="20"/>
    </location>
</feature>
<dbReference type="Proteomes" id="UP000474296">
    <property type="component" value="Unassembled WGS sequence"/>
</dbReference>
<keyword evidence="4" id="KW-1185">Reference proteome</keyword>
<dbReference type="Gene3D" id="2.40.360.20">
    <property type="match status" value="1"/>
</dbReference>
<evidence type="ECO:0000313" key="4">
    <source>
        <dbReference type="Proteomes" id="UP000474296"/>
    </source>
</evidence>
<comment type="caution">
    <text evidence="3">The sequence shown here is derived from an EMBL/GenBank/DDBJ whole genome shotgun (WGS) entry which is preliminary data.</text>
</comment>
<dbReference type="Pfam" id="PF21347">
    <property type="entry name" value="DUF3108_like"/>
    <property type="match status" value="1"/>
</dbReference>
<dbReference type="InterPro" id="IPR049279">
    <property type="entry name" value="DUF3108-like"/>
</dbReference>
<sequence>MKIRSIIVICFLLVLSIGEAQECKSAIFFKEGSVLTYTDYNKKGRAKNTNSHETTKVIFVDGGIVAEFKTTLYDLKGKEQFSSNYGAGCKNGLFTVDMLRFFDMGKLSEHNDDDIELKIDGSVISFPVEMNAGDELEDGDITIKVNKNDFTLVTMTFDVFNRKVHENEEITTAAGTFDCQVVTFDFESKFGILKIRGSGKEWYLDDKAVVRSESYNKKGKLIGYHELTKIE</sequence>
<protein>
    <recommendedName>
        <fullName evidence="2">DUF3108 domain-containing protein</fullName>
    </recommendedName>
</protein>
<name>A0A6M0CDJ5_9FLAO</name>
<evidence type="ECO:0000259" key="2">
    <source>
        <dbReference type="Pfam" id="PF21347"/>
    </source>
</evidence>
<keyword evidence="1" id="KW-0732">Signal</keyword>
<dbReference type="AlphaFoldDB" id="A0A6M0CDJ5"/>